<accession>A0A8K0TIS2</accession>
<protein>
    <submittedName>
        <fullName evidence="1">Uncharacterized protein</fullName>
    </submittedName>
</protein>
<name>A0A8K0TIS2_9PEZI</name>
<evidence type="ECO:0000313" key="2">
    <source>
        <dbReference type="Proteomes" id="UP000813385"/>
    </source>
</evidence>
<comment type="caution">
    <text evidence="1">The sequence shown here is derived from an EMBL/GenBank/DDBJ whole genome shotgun (WGS) entry which is preliminary data.</text>
</comment>
<dbReference type="AlphaFoldDB" id="A0A8K0TIS2"/>
<proteinExistence type="predicted"/>
<sequence length="160" mass="16201">MHPSLILSRSSKLFMTMTCCGEESGSGDDGRGFVGENSGPVCEGSDCGCGGEKNDFGDGANDCDGGENDCVDRVSDCCNEASDCGDDDCSSGHTSGFGDTPDGDCDRGVGCASGGGPHSGGGHMSDGEGCRTCHGTGPSHDCCLDVWYGRGGDCRSRVRN</sequence>
<gene>
    <name evidence="1" type="ORF">B0T11DRAFT_300223</name>
</gene>
<dbReference type="EMBL" id="JAGPXD010000004">
    <property type="protein sequence ID" value="KAH7359310.1"/>
    <property type="molecule type" value="Genomic_DNA"/>
</dbReference>
<reference evidence="1" key="1">
    <citation type="journal article" date="2021" name="Nat. Commun.">
        <title>Genetic determinants of endophytism in the Arabidopsis root mycobiome.</title>
        <authorList>
            <person name="Mesny F."/>
            <person name="Miyauchi S."/>
            <person name="Thiergart T."/>
            <person name="Pickel B."/>
            <person name="Atanasova L."/>
            <person name="Karlsson M."/>
            <person name="Huettel B."/>
            <person name="Barry K.W."/>
            <person name="Haridas S."/>
            <person name="Chen C."/>
            <person name="Bauer D."/>
            <person name="Andreopoulos W."/>
            <person name="Pangilinan J."/>
            <person name="LaButti K."/>
            <person name="Riley R."/>
            <person name="Lipzen A."/>
            <person name="Clum A."/>
            <person name="Drula E."/>
            <person name="Henrissat B."/>
            <person name="Kohler A."/>
            <person name="Grigoriev I.V."/>
            <person name="Martin F.M."/>
            <person name="Hacquard S."/>
        </authorList>
    </citation>
    <scope>NUCLEOTIDE SEQUENCE</scope>
    <source>
        <strain evidence="1">MPI-CAGE-AT-0016</strain>
    </source>
</reference>
<organism evidence="1 2">
    <name type="scientific">Plectosphaerella cucumerina</name>
    <dbReference type="NCBI Taxonomy" id="40658"/>
    <lineage>
        <taxon>Eukaryota</taxon>
        <taxon>Fungi</taxon>
        <taxon>Dikarya</taxon>
        <taxon>Ascomycota</taxon>
        <taxon>Pezizomycotina</taxon>
        <taxon>Sordariomycetes</taxon>
        <taxon>Hypocreomycetidae</taxon>
        <taxon>Glomerellales</taxon>
        <taxon>Plectosphaerellaceae</taxon>
        <taxon>Plectosphaerella</taxon>
    </lineage>
</organism>
<dbReference type="Proteomes" id="UP000813385">
    <property type="component" value="Unassembled WGS sequence"/>
</dbReference>
<evidence type="ECO:0000313" key="1">
    <source>
        <dbReference type="EMBL" id="KAH7359310.1"/>
    </source>
</evidence>
<keyword evidence="2" id="KW-1185">Reference proteome</keyword>